<keyword evidence="3" id="KW-1185">Reference proteome</keyword>
<organism evidence="4">
    <name type="scientific">Thelazia callipaeda</name>
    <name type="common">Oriental eyeworm</name>
    <name type="synonym">Parasitic nematode</name>
    <dbReference type="NCBI Taxonomy" id="103827"/>
    <lineage>
        <taxon>Eukaryota</taxon>
        <taxon>Metazoa</taxon>
        <taxon>Ecdysozoa</taxon>
        <taxon>Nematoda</taxon>
        <taxon>Chromadorea</taxon>
        <taxon>Rhabditida</taxon>
        <taxon>Spirurina</taxon>
        <taxon>Spiruromorpha</taxon>
        <taxon>Thelazioidea</taxon>
        <taxon>Thelaziidae</taxon>
        <taxon>Thelazia</taxon>
    </lineage>
</organism>
<dbReference type="OrthoDB" id="5817536at2759"/>
<feature type="region of interest" description="Disordered" evidence="1">
    <location>
        <begin position="602"/>
        <end position="633"/>
    </location>
</feature>
<dbReference type="AlphaFoldDB" id="A0A0N5DAA5"/>
<gene>
    <name evidence="2" type="ORF">TCLT_LOCUS10082</name>
</gene>
<dbReference type="OMA" id="MTTVYLQ"/>
<proteinExistence type="predicted"/>
<protein>
    <submittedName>
        <fullName evidence="4">SAM domain-containing protein</fullName>
    </submittedName>
</protein>
<feature type="compositionally biased region" description="Polar residues" evidence="1">
    <location>
        <begin position="602"/>
        <end position="616"/>
    </location>
</feature>
<dbReference type="Proteomes" id="UP000276776">
    <property type="component" value="Unassembled WGS sequence"/>
</dbReference>
<evidence type="ECO:0000313" key="3">
    <source>
        <dbReference type="Proteomes" id="UP000276776"/>
    </source>
</evidence>
<name>A0A0N5DAA5_THECL</name>
<reference evidence="4" key="1">
    <citation type="submission" date="2017-02" db="UniProtKB">
        <authorList>
            <consortium name="WormBaseParasite"/>
        </authorList>
    </citation>
    <scope>IDENTIFICATION</scope>
</reference>
<accession>A0A0N5DAA5</accession>
<evidence type="ECO:0000313" key="2">
    <source>
        <dbReference type="EMBL" id="VDN07758.1"/>
    </source>
</evidence>
<dbReference type="EMBL" id="UYYF01004969">
    <property type="protein sequence ID" value="VDN07758.1"/>
    <property type="molecule type" value="Genomic_DNA"/>
</dbReference>
<evidence type="ECO:0000313" key="4">
    <source>
        <dbReference type="WBParaSite" id="TCLT_0001009301-mRNA-1"/>
    </source>
</evidence>
<evidence type="ECO:0000256" key="1">
    <source>
        <dbReference type="SAM" id="MobiDB-lite"/>
    </source>
</evidence>
<reference evidence="2 3" key="2">
    <citation type="submission" date="2018-11" db="EMBL/GenBank/DDBJ databases">
        <authorList>
            <consortium name="Pathogen Informatics"/>
        </authorList>
    </citation>
    <scope>NUCLEOTIDE SEQUENCE [LARGE SCALE GENOMIC DNA]</scope>
</reference>
<sequence>MIVTSLIVSDLTCDETMSSADEAEKKDSRFVFQQPVSMPFARVASMMPNVAVQPNSRHFLKTYIRNQTGQAVPVGCPGATQKILHAHTAAPVLPAAQCTAALPGRSKVVTLRPAGIAHTYLKPYDIAQLNASSMTTVYLQQQQQQHNLHVANVHQPVVPLSSPLIHDFDESHAVRPSTATFANFDSYRHLAGRNVGVCDVPVQSSVRLNPVLNCAPAVLSSRASCKLATKDFLRSTRFVTQISEGADIKSIMMPLPTVNLTCTSVAQSITTLNNTCIAVAAAQHDNNMGGMSYPGPSARPTILRRNRESSINSTVRRLIVAEAHPQLSSKQEVLAGTGTAMKDDANSMYFKHSTVDNSRLLNETTCLTSDTSGIYTRAPAILIGSVIPGVENYSNQIGVSEVTEISPRKRMRKQNFECSNAEKMKLLINADQVIGNSFVGVNDELTWKSANIDVDAQAVDSSFLSEKIPKRRGRARVDNGAVTASGQHCVSLPLSCEISSDCDTGLKSKKKQVTRSKLPVLEAQVVGPTLENLQSGNFNDEGHFSSQNKQVRRSSMSVLGEHMDEKLEETERLRKLEDVAYLMYHVFGLGMSVSDNLCSKSQQIGDGSSNVSTTAPLSFDEDQTSRSESPSISDEYTFHTTCCDSTELKKEKEPVESTSVDGAENALKIQDNTEKYESESRQADIEARKILIQMLRSCVLKDRWQRLDRISSSERVFKRIYMKRWLLQQHFRSPTKELAVPDTELQAQMIDPLETYSILAAEKQSKRLLDKYPVCSPSTSDILVQENVNCGFSNSEYLKESLEIYTHSSDVSMKERRHVVLRRSFHSDVRLPRNPRSVTYISRRDPETEILQAVAEALAEIIEVVIQEDEKRFGTSAFPLSFRQASYDSVIFYDSISRYDFNRKRKPDAIDSDDALFTDIEQDLHRKKKRFGGSKDLSRTLQSKEIFSHLRSAHQRLSDLRKAEEDNIEEATEQMLTLVEYSDPPSYSNLKNGHEEVCLPDCQSLDNVSDREEKCQKQLLSFTRAVSPRKFSFSKNYEPHSTMMINPPMNYTVKLFQEKFVYPPKRFRMGSKRMRKTQYRRGRGRQRGNFSRIREELLTPEPQLEDLKPHFTADELSTIFNKECEMNPTSFSQEQSIHSSEEGTIDMDSIKSRAQSQSLININRENSAKEVEDLDQSEKTLKTVSEELETLDGNYAISLENENNGGHLDSSFTAPLINSISKQEIGLLEHIQVRGQHIREHFSTLLHALRSSDILTAKAIRLFRDSTVELFDRENESVG</sequence>
<dbReference type="WBParaSite" id="TCLT_0001009301-mRNA-1">
    <property type="protein sequence ID" value="TCLT_0001009301-mRNA-1"/>
    <property type="gene ID" value="TCLT_0001009301"/>
</dbReference>